<keyword evidence="1" id="KW-0472">Membrane</keyword>
<reference evidence="2 3" key="1">
    <citation type="submission" date="2023-11" db="EMBL/GenBank/DDBJ databases">
        <title>Arctic aerobic anoxygenic photoheterotroph Sediminicoccus rosea KRV36 adapts its photosynthesis to long days of polar summer.</title>
        <authorList>
            <person name="Tomasch J."/>
            <person name="Kopejtka K."/>
            <person name="Bily T."/>
            <person name="Gardiner A.T."/>
            <person name="Gardian Z."/>
            <person name="Shivaramu S."/>
            <person name="Koblizek M."/>
            <person name="Engelhardt F."/>
            <person name="Kaftan D."/>
        </authorList>
    </citation>
    <scope>NUCLEOTIDE SEQUENCE [LARGE SCALE GENOMIC DNA]</scope>
    <source>
        <strain evidence="2 3">R-30</strain>
    </source>
</reference>
<evidence type="ECO:0000313" key="3">
    <source>
        <dbReference type="Proteomes" id="UP001305521"/>
    </source>
</evidence>
<evidence type="ECO:0000313" key="2">
    <source>
        <dbReference type="EMBL" id="WPB85878.1"/>
    </source>
</evidence>
<organism evidence="2 3">
    <name type="scientific">Sediminicoccus rosea</name>
    <dbReference type="NCBI Taxonomy" id="1225128"/>
    <lineage>
        <taxon>Bacteria</taxon>
        <taxon>Pseudomonadati</taxon>
        <taxon>Pseudomonadota</taxon>
        <taxon>Alphaproteobacteria</taxon>
        <taxon>Acetobacterales</taxon>
        <taxon>Roseomonadaceae</taxon>
        <taxon>Sediminicoccus</taxon>
    </lineage>
</organism>
<dbReference type="Proteomes" id="UP001305521">
    <property type="component" value="Chromosome"/>
</dbReference>
<accession>A0ABZ0PJI2</accession>
<proteinExistence type="predicted"/>
<sequence length="113" mass="12440">MSTGSILLFFPVIPAAVLSAMLCGMAIAALPLMWIAYWLLPPGWMRDLTPRTVFPACMLVAPILLLSGVMGVALTGPEREIPEMEKPTLEQVRERQALFRHLLPNRGLATEPD</sequence>
<protein>
    <submittedName>
        <fullName evidence="2">Uncharacterized protein</fullName>
    </submittedName>
</protein>
<gene>
    <name evidence="2" type="ORF">R9Z33_03155</name>
</gene>
<dbReference type="EMBL" id="CP137852">
    <property type="protein sequence ID" value="WPB85878.1"/>
    <property type="molecule type" value="Genomic_DNA"/>
</dbReference>
<name>A0ABZ0PJI2_9PROT</name>
<keyword evidence="1" id="KW-1133">Transmembrane helix</keyword>
<evidence type="ECO:0000256" key="1">
    <source>
        <dbReference type="SAM" id="Phobius"/>
    </source>
</evidence>
<feature type="transmembrane region" description="Helical" evidence="1">
    <location>
        <begin position="52"/>
        <end position="74"/>
    </location>
</feature>
<keyword evidence="1" id="KW-0812">Transmembrane</keyword>
<dbReference type="RefSeq" id="WP_318649856.1">
    <property type="nucleotide sequence ID" value="NZ_CP137852.1"/>
</dbReference>
<keyword evidence="3" id="KW-1185">Reference proteome</keyword>
<feature type="transmembrane region" description="Helical" evidence="1">
    <location>
        <begin position="7"/>
        <end position="40"/>
    </location>
</feature>